<keyword evidence="7" id="KW-1185">Reference proteome</keyword>
<dbReference type="PROSITE" id="PS51722">
    <property type="entry name" value="G_TR_2"/>
    <property type="match status" value="1"/>
</dbReference>
<evidence type="ECO:0000259" key="5">
    <source>
        <dbReference type="PROSITE" id="PS51722"/>
    </source>
</evidence>
<gene>
    <name evidence="6" type="ORF">CBP76_11090</name>
</gene>
<dbReference type="Gene3D" id="3.30.230.10">
    <property type="match status" value="1"/>
</dbReference>
<dbReference type="CDD" id="cd03711">
    <property type="entry name" value="Tet_C"/>
    <property type="match status" value="1"/>
</dbReference>
<dbReference type="GO" id="GO:0046677">
    <property type="term" value="P:response to antibiotic"/>
    <property type="evidence" value="ECO:0007669"/>
    <property type="project" value="UniProtKB-KW"/>
</dbReference>
<keyword evidence="6" id="KW-0251">Elongation factor</keyword>
<dbReference type="GO" id="GO:0003924">
    <property type="term" value="F:GTPase activity"/>
    <property type="evidence" value="ECO:0007669"/>
    <property type="project" value="InterPro"/>
</dbReference>
<dbReference type="InterPro" id="IPR035650">
    <property type="entry name" value="Tet_C"/>
</dbReference>
<dbReference type="Pfam" id="PF00009">
    <property type="entry name" value="GTP_EFTU"/>
    <property type="match status" value="1"/>
</dbReference>
<dbReference type="Gene3D" id="3.40.50.300">
    <property type="entry name" value="P-loop containing nucleotide triphosphate hydrolases"/>
    <property type="match status" value="1"/>
</dbReference>
<proteinExistence type="predicted"/>
<dbReference type="NCBIfam" id="TIGR00231">
    <property type="entry name" value="small_GTP"/>
    <property type="match status" value="1"/>
</dbReference>
<dbReference type="Pfam" id="PF00679">
    <property type="entry name" value="EFG_C"/>
    <property type="match status" value="1"/>
</dbReference>
<dbReference type="Gene3D" id="3.30.70.240">
    <property type="match status" value="1"/>
</dbReference>
<name>A0A2N7AS07_9LACO</name>
<dbReference type="CDD" id="cd04168">
    <property type="entry name" value="TetM_like"/>
    <property type="match status" value="1"/>
</dbReference>
<evidence type="ECO:0000256" key="1">
    <source>
        <dbReference type="ARBA" id="ARBA00022741"/>
    </source>
</evidence>
<dbReference type="Gene3D" id="3.30.70.870">
    <property type="entry name" value="Elongation Factor G (Translational Gtpase), domain 3"/>
    <property type="match status" value="1"/>
</dbReference>
<evidence type="ECO:0000256" key="2">
    <source>
        <dbReference type="ARBA" id="ARBA00022917"/>
    </source>
</evidence>
<dbReference type="GO" id="GO:0032790">
    <property type="term" value="P:ribosome disassembly"/>
    <property type="evidence" value="ECO:0007669"/>
    <property type="project" value="TreeGrafter"/>
</dbReference>
<dbReference type="InterPro" id="IPR041095">
    <property type="entry name" value="EFG_II"/>
</dbReference>
<dbReference type="SUPFAM" id="SSF54980">
    <property type="entry name" value="EF-G C-terminal domain-like"/>
    <property type="match status" value="2"/>
</dbReference>
<dbReference type="AlphaFoldDB" id="A0A2N7AS07"/>
<reference evidence="6 7" key="1">
    <citation type="submission" date="2017-05" db="EMBL/GenBank/DDBJ databases">
        <title>Lactobacillus nurukis nov., sp. nov., isolated from nuruk.</title>
        <authorList>
            <person name="Kim S.-J."/>
        </authorList>
    </citation>
    <scope>NUCLEOTIDE SEQUENCE [LARGE SCALE GENOMIC DNA]</scope>
    <source>
        <strain evidence="6 7">SYF10-1a</strain>
    </source>
</reference>
<dbReference type="InterPro" id="IPR005517">
    <property type="entry name" value="Transl_elong_EFG/EF2_IV"/>
</dbReference>
<protein>
    <submittedName>
        <fullName evidence="6">Elongation factor G</fullName>
    </submittedName>
</protein>
<dbReference type="Gene3D" id="2.40.30.10">
    <property type="entry name" value="Translation factors"/>
    <property type="match status" value="1"/>
</dbReference>
<dbReference type="GO" id="GO:0005525">
    <property type="term" value="F:GTP binding"/>
    <property type="evidence" value="ECO:0007669"/>
    <property type="project" value="UniProtKB-KW"/>
</dbReference>
<dbReference type="InterPro" id="IPR020568">
    <property type="entry name" value="Ribosomal_Su5_D2-typ_SF"/>
</dbReference>
<comment type="caution">
    <text evidence="6">The sequence shown here is derived from an EMBL/GenBank/DDBJ whole genome shotgun (WGS) entry which is preliminary data.</text>
</comment>
<evidence type="ECO:0000313" key="7">
    <source>
        <dbReference type="Proteomes" id="UP000235649"/>
    </source>
</evidence>
<dbReference type="OrthoDB" id="9801591at2"/>
<keyword evidence="1" id="KW-0547">Nucleotide-binding</keyword>
<dbReference type="PRINTS" id="PR00315">
    <property type="entry name" value="ELONGATNFCT"/>
</dbReference>
<dbReference type="EMBL" id="NIPR01000052">
    <property type="protein sequence ID" value="PMD68138.1"/>
    <property type="molecule type" value="Genomic_DNA"/>
</dbReference>
<dbReference type="Pfam" id="PF03764">
    <property type="entry name" value="EFG_IV"/>
    <property type="match status" value="1"/>
</dbReference>
<keyword evidence="2" id="KW-0648">Protein biosynthesis</keyword>
<dbReference type="PRINTS" id="PR01037">
    <property type="entry name" value="TCRTETOQM"/>
</dbReference>
<dbReference type="InterPro" id="IPR000795">
    <property type="entry name" value="T_Tr_GTP-bd_dom"/>
</dbReference>
<dbReference type="Pfam" id="PF14492">
    <property type="entry name" value="EFG_III"/>
    <property type="match status" value="1"/>
</dbReference>
<keyword evidence="3" id="KW-0342">GTP-binding</keyword>
<dbReference type="InterPro" id="IPR000640">
    <property type="entry name" value="EFG_V-like"/>
</dbReference>
<accession>A0A2N7AS07</accession>
<evidence type="ECO:0000256" key="4">
    <source>
        <dbReference type="ARBA" id="ARBA00023251"/>
    </source>
</evidence>
<dbReference type="SUPFAM" id="SSF54211">
    <property type="entry name" value="Ribosomal protein S5 domain 2-like"/>
    <property type="match status" value="1"/>
</dbReference>
<dbReference type="SMART" id="SM00838">
    <property type="entry name" value="EFG_C"/>
    <property type="match status" value="1"/>
</dbReference>
<keyword evidence="4" id="KW-0046">Antibiotic resistance</keyword>
<dbReference type="PANTHER" id="PTHR43261">
    <property type="entry name" value="TRANSLATION ELONGATION FACTOR G-RELATED"/>
    <property type="match status" value="1"/>
</dbReference>
<dbReference type="SUPFAM" id="SSF52540">
    <property type="entry name" value="P-loop containing nucleoside triphosphate hydrolases"/>
    <property type="match status" value="1"/>
</dbReference>
<dbReference type="SMART" id="SM00889">
    <property type="entry name" value="EFG_IV"/>
    <property type="match status" value="1"/>
</dbReference>
<feature type="domain" description="Tr-type G" evidence="5">
    <location>
        <begin position="26"/>
        <end position="253"/>
    </location>
</feature>
<dbReference type="InterPro" id="IPR005225">
    <property type="entry name" value="Small_GTP-bd"/>
</dbReference>
<organism evidence="6 7">
    <name type="scientific">Companilactobacillus nuruki</name>
    <dbReference type="NCBI Taxonomy" id="1993540"/>
    <lineage>
        <taxon>Bacteria</taxon>
        <taxon>Bacillati</taxon>
        <taxon>Bacillota</taxon>
        <taxon>Bacilli</taxon>
        <taxon>Lactobacillales</taxon>
        <taxon>Lactobacillaceae</taxon>
        <taxon>Companilactobacillus</taxon>
    </lineage>
</organism>
<sequence>MNFIILILLLIYINTEKFTLGGKIVGKHIVSGIVAHVDAGKTTLSEAMLYQSGKLHKFGRVDNGDAFLDPDVLEKKRGITIFSHQASLKYQDLDLTMLDTPGHIDFASQTEQVLSVLDYAILVISAIDGVQGYTRTLWNLLKQYQIPTFIFVNKMDNEGTDKERILHELKTTLIDSCIDFNELSEESVEEIAMQNDDVLEDFLNTGRLDDEIIRRMISERKIFPCYFGSALKMSGVKELLSGLEKWTQEMIPQDEFGIKAFKVSHDEHGERLTWVRVTGGILKNKTVLLKDQKANQLRIYNGSKFELSKEIQTGGVCAITGLNDTYPGMGLGSEKNSSKPLIQPVLNYAVDVRDNDVHSVLIALRQLEDEDPQLHVTWSKQLQQLRVQIMGAVQLEILQQLLEQRFDLKVAFIEGKILYKETIVKKVEGVGHFEPLRHYAEVHLLLEPGPRGSGLTFDSSCSLDVLSNNWQHQVITNLGSKEHLGVLIGAPITDMKITLVGGKASNVHSVGGDFKEATWRAVRQGLMMLKKDGCQLLEPWYRFRLTVEQNQVGRAMNDIQKMSGNFETPENISGQAVLNGTAPVSEMQDYAQKLRGYTHGQGQLECFIDGYRPCHDAEEIIQKEDYAPVSDLENTPDSVFCAHGAGYPVAWDEVPKKAHVPYKI</sequence>
<dbReference type="SUPFAM" id="SSF50447">
    <property type="entry name" value="Translation proteins"/>
    <property type="match status" value="1"/>
</dbReference>
<evidence type="ECO:0000256" key="3">
    <source>
        <dbReference type="ARBA" id="ARBA00023134"/>
    </source>
</evidence>
<dbReference type="Proteomes" id="UP000235649">
    <property type="component" value="Unassembled WGS sequence"/>
</dbReference>
<dbReference type="PANTHER" id="PTHR43261:SF1">
    <property type="entry name" value="RIBOSOME-RELEASING FACTOR 2, MITOCHONDRIAL"/>
    <property type="match status" value="1"/>
</dbReference>
<dbReference type="InterPro" id="IPR035647">
    <property type="entry name" value="EFG_III/V"/>
</dbReference>
<dbReference type="InterPro" id="IPR027417">
    <property type="entry name" value="P-loop_NTPase"/>
</dbReference>
<dbReference type="InterPro" id="IPR014721">
    <property type="entry name" value="Ribsml_uS5_D2-typ_fold_subgr"/>
</dbReference>
<dbReference type="GO" id="GO:0003746">
    <property type="term" value="F:translation elongation factor activity"/>
    <property type="evidence" value="ECO:0007669"/>
    <property type="project" value="UniProtKB-KW"/>
</dbReference>
<dbReference type="InterPro" id="IPR009000">
    <property type="entry name" value="Transl_B-barrel_sf"/>
</dbReference>
<evidence type="ECO:0000313" key="6">
    <source>
        <dbReference type="EMBL" id="PMD68138.1"/>
    </source>
</evidence>